<proteinExistence type="predicted"/>
<comment type="caution">
    <text evidence="1">The sequence shown here is derived from an EMBL/GenBank/DDBJ whole genome shotgun (WGS) entry which is preliminary data.</text>
</comment>
<organism evidence="1">
    <name type="scientific">marine sediment metagenome</name>
    <dbReference type="NCBI Taxonomy" id="412755"/>
    <lineage>
        <taxon>unclassified sequences</taxon>
        <taxon>metagenomes</taxon>
        <taxon>ecological metagenomes</taxon>
    </lineage>
</organism>
<name>A0A0F9T6D6_9ZZZZ</name>
<evidence type="ECO:0000313" key="1">
    <source>
        <dbReference type="EMBL" id="KKN76765.1"/>
    </source>
</evidence>
<protein>
    <submittedName>
        <fullName evidence="1">Uncharacterized protein</fullName>
    </submittedName>
</protein>
<sequence length="120" mass="13508">MAHDGQPPLKLDVPYFIHQPQKHLRAIKWCETHWAELMFALRDRGLGDQIAPDAKTLNEKFARGEMDPCWEACNMINIGAFECFGAPKIVDENGGCPVCSFTNIIQHVTDIVAVKYGEVH</sequence>
<accession>A0A0F9T6D6</accession>
<gene>
    <name evidence="1" type="ORF">LCGC14_0367360</name>
</gene>
<dbReference type="EMBL" id="LAZR01000290">
    <property type="protein sequence ID" value="KKN76765.1"/>
    <property type="molecule type" value="Genomic_DNA"/>
</dbReference>
<dbReference type="AlphaFoldDB" id="A0A0F9T6D6"/>
<reference evidence="1" key="1">
    <citation type="journal article" date="2015" name="Nature">
        <title>Complex archaea that bridge the gap between prokaryotes and eukaryotes.</title>
        <authorList>
            <person name="Spang A."/>
            <person name="Saw J.H."/>
            <person name="Jorgensen S.L."/>
            <person name="Zaremba-Niedzwiedzka K."/>
            <person name="Martijn J."/>
            <person name="Lind A.E."/>
            <person name="van Eijk R."/>
            <person name="Schleper C."/>
            <person name="Guy L."/>
            <person name="Ettema T.J."/>
        </authorList>
    </citation>
    <scope>NUCLEOTIDE SEQUENCE</scope>
</reference>